<dbReference type="InterPro" id="IPR003123">
    <property type="entry name" value="VPS9"/>
</dbReference>
<dbReference type="Gene3D" id="1.10.246.120">
    <property type="match status" value="1"/>
</dbReference>
<dbReference type="InterPro" id="IPR002653">
    <property type="entry name" value="Znf_A20"/>
</dbReference>
<feature type="compositionally biased region" description="Low complexity" evidence="4">
    <location>
        <begin position="566"/>
        <end position="580"/>
    </location>
</feature>
<feature type="region of interest" description="Disordered" evidence="4">
    <location>
        <begin position="599"/>
        <end position="624"/>
    </location>
</feature>
<dbReference type="SMART" id="SM00167">
    <property type="entry name" value="VPS9"/>
    <property type="match status" value="1"/>
</dbReference>
<dbReference type="Pfam" id="PF18151">
    <property type="entry name" value="DUF5601"/>
    <property type="match status" value="1"/>
</dbReference>
<feature type="domain" description="A20-type" evidence="5">
    <location>
        <begin position="12"/>
        <end position="46"/>
    </location>
</feature>
<dbReference type="InterPro" id="IPR045046">
    <property type="entry name" value="Vps9-like"/>
</dbReference>
<dbReference type="GO" id="GO:0016192">
    <property type="term" value="P:vesicle-mediated transport"/>
    <property type="evidence" value="ECO:0007669"/>
    <property type="project" value="InterPro"/>
</dbReference>
<evidence type="ECO:0000313" key="7">
    <source>
        <dbReference type="EMBL" id="CAH1403424.1"/>
    </source>
</evidence>
<evidence type="ECO:0000259" key="6">
    <source>
        <dbReference type="PROSITE" id="PS51205"/>
    </source>
</evidence>
<evidence type="ECO:0000256" key="4">
    <source>
        <dbReference type="SAM" id="MobiDB-lite"/>
    </source>
</evidence>
<feature type="region of interest" description="Disordered" evidence="4">
    <location>
        <begin position="470"/>
        <end position="491"/>
    </location>
</feature>
<evidence type="ECO:0000256" key="2">
    <source>
        <dbReference type="ARBA" id="ARBA00022771"/>
    </source>
</evidence>
<feature type="region of interest" description="Disordered" evidence="4">
    <location>
        <begin position="534"/>
        <end position="580"/>
    </location>
</feature>
<evidence type="ECO:0000256" key="1">
    <source>
        <dbReference type="ARBA" id="ARBA00022723"/>
    </source>
</evidence>
<dbReference type="GO" id="GO:0031267">
    <property type="term" value="F:small GTPase binding"/>
    <property type="evidence" value="ECO:0007669"/>
    <property type="project" value="TreeGrafter"/>
</dbReference>
<dbReference type="SUPFAM" id="SSF57716">
    <property type="entry name" value="Glucocorticoid receptor-like (DNA-binding domain)"/>
    <property type="match status" value="1"/>
</dbReference>
<dbReference type="GO" id="GO:0005085">
    <property type="term" value="F:guanyl-nucleotide exchange factor activity"/>
    <property type="evidence" value="ECO:0007669"/>
    <property type="project" value="InterPro"/>
</dbReference>
<organism evidence="7 8">
    <name type="scientific">Nezara viridula</name>
    <name type="common">Southern green stink bug</name>
    <name type="synonym">Cimex viridulus</name>
    <dbReference type="NCBI Taxonomy" id="85310"/>
    <lineage>
        <taxon>Eukaryota</taxon>
        <taxon>Metazoa</taxon>
        <taxon>Ecdysozoa</taxon>
        <taxon>Arthropoda</taxon>
        <taxon>Hexapoda</taxon>
        <taxon>Insecta</taxon>
        <taxon>Pterygota</taxon>
        <taxon>Neoptera</taxon>
        <taxon>Paraneoptera</taxon>
        <taxon>Hemiptera</taxon>
        <taxon>Heteroptera</taxon>
        <taxon>Panheteroptera</taxon>
        <taxon>Pentatomomorpha</taxon>
        <taxon>Pentatomoidea</taxon>
        <taxon>Pentatomidae</taxon>
        <taxon>Pentatominae</taxon>
        <taxon>Nezara</taxon>
    </lineage>
</organism>
<dbReference type="InterPro" id="IPR041545">
    <property type="entry name" value="DUF5601"/>
</dbReference>
<evidence type="ECO:0008006" key="9">
    <source>
        <dbReference type="Google" id="ProtNLM"/>
    </source>
</evidence>
<dbReference type="Pfam" id="PF02204">
    <property type="entry name" value="VPS9"/>
    <property type="match status" value="1"/>
</dbReference>
<protein>
    <recommendedName>
        <fullName evidence="9">Rab5 GDP/GTP exchange factor</fullName>
    </recommendedName>
</protein>
<evidence type="ECO:0000313" key="8">
    <source>
        <dbReference type="Proteomes" id="UP001152798"/>
    </source>
</evidence>
<sequence length="648" mass="73275">MYTLKKASLRIDESYLKCKNGCDYYGNEEWGGYCSKCHWERKKEARLEVVERGALKEKQQQSPLGFAKFEEKKRYQSDKKAKLLKVFAKSPNSKDRGKPESLFGPETGEAEAVHAEYQELFSKVGAKVETDIHKCIRSFYKKLLSDAENPLTSIDELSERAQNFYQILTARLDEENCYRGLSSEEKEQLIDYAEKYAMTCLYRILFCPATTTDEDKDLYIQKRIRQLNWVSAKHLDCGIDETSTEVHDLVYSSITELLGMDSTKAPQDKLGCVMRCCRKILHLMQKCVGGPTSADDFLPALIFVVLKANPARLKSNINYVTRFCNASKLMSGEGGYYFTNLCCAVSFIENLTYESLNMPEDEFNQYMSGKIIPSGTWESALIMCEGMHLINENLTIFGDLRKRHAAIMMEIEALKDEMIKFQDEMLERVSDLRENVPLELRPIREPMDIDAEDPAIADLPPPLSPQIVEERVQQPRPRSPRQDSPEWQIPSYPDEALVTVNYDIDLSDLSGGEASQADDQPMHHSLDTGSVASLDLFRTSPPPLPPSNLSLLDSNQISPSLPSPIKPLQSSSSPYQGFSSQGWQIPSIPCDTGTSCFEERSQKHLHEQGQQQLQHQPVQQNNVPAQDQENSLGVKILGNTLEALDSLL</sequence>
<dbReference type="GO" id="GO:0030139">
    <property type="term" value="C:endocytic vesicle"/>
    <property type="evidence" value="ECO:0007669"/>
    <property type="project" value="TreeGrafter"/>
</dbReference>
<accession>A0A9P0HJT2</accession>
<dbReference type="Pfam" id="PF01754">
    <property type="entry name" value="zf-A20"/>
    <property type="match status" value="1"/>
</dbReference>
<feature type="domain" description="VPS9" evidence="6">
    <location>
        <begin position="214"/>
        <end position="357"/>
    </location>
</feature>
<dbReference type="PROSITE" id="PS51205">
    <property type="entry name" value="VPS9"/>
    <property type="match status" value="1"/>
</dbReference>
<name>A0A9P0HJT2_NEZVI</name>
<dbReference type="Proteomes" id="UP001152798">
    <property type="component" value="Chromosome 5"/>
</dbReference>
<evidence type="ECO:0000259" key="5">
    <source>
        <dbReference type="PROSITE" id="PS51036"/>
    </source>
</evidence>
<feature type="compositionally biased region" description="Low complexity" evidence="4">
    <location>
        <begin position="547"/>
        <end position="560"/>
    </location>
</feature>
<proteinExistence type="predicted"/>
<dbReference type="PROSITE" id="PS51036">
    <property type="entry name" value="ZF_A20"/>
    <property type="match status" value="1"/>
</dbReference>
<dbReference type="SMART" id="SM00259">
    <property type="entry name" value="ZnF_A20"/>
    <property type="match status" value="1"/>
</dbReference>
<gene>
    <name evidence="7" type="ORF">NEZAVI_LOCUS12035</name>
</gene>
<keyword evidence="1" id="KW-0479">Metal-binding</keyword>
<dbReference type="GO" id="GO:0003677">
    <property type="term" value="F:DNA binding"/>
    <property type="evidence" value="ECO:0007669"/>
    <property type="project" value="InterPro"/>
</dbReference>
<dbReference type="InterPro" id="IPR037191">
    <property type="entry name" value="VPS9_dom_sf"/>
</dbReference>
<feature type="compositionally biased region" description="Low complexity" evidence="4">
    <location>
        <begin position="608"/>
        <end position="624"/>
    </location>
</feature>
<dbReference type="Gene3D" id="1.20.5.4770">
    <property type="match status" value="1"/>
</dbReference>
<dbReference type="EMBL" id="OV725081">
    <property type="protein sequence ID" value="CAH1403424.1"/>
    <property type="molecule type" value="Genomic_DNA"/>
</dbReference>
<reference evidence="7" key="1">
    <citation type="submission" date="2022-01" db="EMBL/GenBank/DDBJ databases">
        <authorList>
            <person name="King R."/>
        </authorList>
    </citation>
    <scope>NUCLEOTIDE SEQUENCE</scope>
</reference>
<evidence type="ECO:0000256" key="3">
    <source>
        <dbReference type="ARBA" id="ARBA00022833"/>
    </source>
</evidence>
<dbReference type="PANTHER" id="PTHR23101">
    <property type="entry name" value="RAB GDP/GTP EXCHANGE FACTOR"/>
    <property type="match status" value="1"/>
</dbReference>
<keyword evidence="2" id="KW-0863">Zinc-finger</keyword>
<dbReference type="OrthoDB" id="300289at2759"/>
<dbReference type="PANTHER" id="PTHR23101:SF122">
    <property type="entry name" value="RABAPTIN-5-ASSOCIATED EXCHANGE FACTOR FOR RAB5"/>
    <property type="match status" value="1"/>
</dbReference>
<dbReference type="SUPFAM" id="SSF109993">
    <property type="entry name" value="VPS9 domain"/>
    <property type="match status" value="1"/>
</dbReference>
<dbReference type="Gene3D" id="1.20.1050.80">
    <property type="entry name" value="VPS9 domain"/>
    <property type="match status" value="1"/>
</dbReference>
<dbReference type="GO" id="GO:0008270">
    <property type="term" value="F:zinc ion binding"/>
    <property type="evidence" value="ECO:0007669"/>
    <property type="project" value="UniProtKB-KW"/>
</dbReference>
<feature type="region of interest" description="Disordered" evidence="4">
    <location>
        <begin position="444"/>
        <end position="463"/>
    </location>
</feature>
<dbReference type="GO" id="GO:0005829">
    <property type="term" value="C:cytosol"/>
    <property type="evidence" value="ECO:0007669"/>
    <property type="project" value="TreeGrafter"/>
</dbReference>
<keyword evidence="8" id="KW-1185">Reference proteome</keyword>
<dbReference type="AlphaFoldDB" id="A0A9P0HJT2"/>
<keyword evidence="3" id="KW-0862">Zinc</keyword>